<sequence length="351" mass="40497">MRYLLYAEQNYSYAILRPLQEAIRRRGDEAAWFLAGSEINHSYIHEDETKLENVRDVIAWRPDAVLVPGDHVPSFIPGIKVAIFHGFNVAKASRKESREHFNIRGYFDLYCTQGPNTTKGFEQLAKKYEFFSVRQTGWSALDPLFTNVASSTAKDNGKPTVLLCSTFTKKLSCAPLLVDAVRKMRDLDEWNWLVQFHPKMSPEIVAEYKALQNKNLTFVETDNVIPLLQQADLMICDTSSVMLMFLMQRKPVVTFRNQTREGNRKEHLINVTEAEKLHDTVTYALGYPAEQMSKIDEYIADTHPYTDGKSSERVLDGIDDFLEKDFGKLKRKPLNLIRNFKQRKKLGYWGL</sequence>
<keyword evidence="2" id="KW-1185">Reference proteome</keyword>
<reference evidence="2" key="1">
    <citation type="submission" date="2023-07" db="EMBL/GenBank/DDBJ databases">
        <title>Shewanella mangrovi sp. nov., an acetaldehyde- degrading bacterium isolated from mangrove sediment.</title>
        <authorList>
            <person name="Liu Y."/>
        </authorList>
    </citation>
    <scope>NUCLEOTIDE SEQUENCE [LARGE SCALE GENOMIC DNA]</scope>
    <source>
        <strain evidence="2">C32</strain>
    </source>
</reference>
<dbReference type="RefSeq" id="WP_238896809.1">
    <property type="nucleotide sequence ID" value="NZ_JAKOGG010000008.1"/>
</dbReference>
<dbReference type="Pfam" id="PF04464">
    <property type="entry name" value="Glyphos_transf"/>
    <property type="match status" value="1"/>
</dbReference>
<comment type="caution">
    <text evidence="1">The sequence shown here is derived from an EMBL/GenBank/DDBJ whole genome shotgun (WGS) entry which is preliminary data.</text>
</comment>
<dbReference type="InterPro" id="IPR016886">
    <property type="entry name" value="UCP028458_glyceroPtfrase"/>
</dbReference>
<protein>
    <submittedName>
        <fullName evidence="1">UDP-N-acetylglucosamine 2-epimerase</fullName>
    </submittedName>
</protein>
<evidence type="ECO:0000313" key="1">
    <source>
        <dbReference type="EMBL" id="MCS4557331.1"/>
    </source>
</evidence>
<dbReference type="Proteomes" id="UP001201549">
    <property type="component" value="Unassembled WGS sequence"/>
</dbReference>
<dbReference type="PIRSF" id="PIRSF028458">
    <property type="entry name" value="UCP028458_glyceroPtfrase"/>
    <property type="match status" value="1"/>
</dbReference>
<accession>A0ABT2FMT3</accession>
<organism evidence="1 2">
    <name type="scientific">Shewanella electrica</name>
    <dbReference type="NCBI Taxonomy" id="515560"/>
    <lineage>
        <taxon>Bacteria</taxon>
        <taxon>Pseudomonadati</taxon>
        <taxon>Pseudomonadota</taxon>
        <taxon>Gammaproteobacteria</taxon>
        <taxon>Alteromonadales</taxon>
        <taxon>Shewanellaceae</taxon>
        <taxon>Shewanella</taxon>
    </lineage>
</organism>
<dbReference type="Gene3D" id="3.40.50.12580">
    <property type="match status" value="1"/>
</dbReference>
<dbReference type="InterPro" id="IPR007554">
    <property type="entry name" value="Glycerophosphate_synth"/>
</dbReference>
<evidence type="ECO:0000313" key="2">
    <source>
        <dbReference type="Proteomes" id="UP001201549"/>
    </source>
</evidence>
<name>A0ABT2FMT3_9GAMM</name>
<dbReference type="EMBL" id="JAKOGG010000008">
    <property type="protein sequence ID" value="MCS4557331.1"/>
    <property type="molecule type" value="Genomic_DNA"/>
</dbReference>
<gene>
    <name evidence="1" type="ORF">L9G74_12835</name>
</gene>
<dbReference type="SUPFAM" id="SSF53756">
    <property type="entry name" value="UDP-Glycosyltransferase/glycogen phosphorylase"/>
    <property type="match status" value="1"/>
</dbReference>
<dbReference type="InterPro" id="IPR043148">
    <property type="entry name" value="TagF_C"/>
</dbReference>
<proteinExistence type="predicted"/>